<accession>A0A382I1M2</accession>
<evidence type="ECO:0000313" key="1">
    <source>
        <dbReference type="EMBL" id="SVB93530.1"/>
    </source>
</evidence>
<protein>
    <submittedName>
        <fullName evidence="1">Uncharacterized protein</fullName>
    </submittedName>
</protein>
<sequence>VYLELDDGVQMNYESKGDPKLPTLLLWNGARCT</sequence>
<dbReference type="AlphaFoldDB" id="A0A382I1M2"/>
<gene>
    <name evidence="1" type="ORF">METZ01_LOCUS246384</name>
</gene>
<organism evidence="1">
    <name type="scientific">marine metagenome</name>
    <dbReference type="NCBI Taxonomy" id="408172"/>
    <lineage>
        <taxon>unclassified sequences</taxon>
        <taxon>metagenomes</taxon>
        <taxon>ecological metagenomes</taxon>
    </lineage>
</organism>
<dbReference type="EMBL" id="UINC01064657">
    <property type="protein sequence ID" value="SVB93530.1"/>
    <property type="molecule type" value="Genomic_DNA"/>
</dbReference>
<reference evidence="1" key="1">
    <citation type="submission" date="2018-05" db="EMBL/GenBank/DDBJ databases">
        <authorList>
            <person name="Lanie J.A."/>
            <person name="Ng W.-L."/>
            <person name="Kazmierczak K.M."/>
            <person name="Andrzejewski T.M."/>
            <person name="Davidsen T.M."/>
            <person name="Wayne K.J."/>
            <person name="Tettelin H."/>
            <person name="Glass J.I."/>
            <person name="Rusch D."/>
            <person name="Podicherti R."/>
            <person name="Tsui H.-C.T."/>
            <person name="Winkler M.E."/>
        </authorList>
    </citation>
    <scope>NUCLEOTIDE SEQUENCE</scope>
</reference>
<proteinExistence type="predicted"/>
<name>A0A382I1M2_9ZZZZ</name>
<feature type="non-terminal residue" evidence="1">
    <location>
        <position position="33"/>
    </location>
</feature>
<feature type="non-terminal residue" evidence="1">
    <location>
        <position position="1"/>
    </location>
</feature>